<dbReference type="OrthoDB" id="10251079at2759"/>
<feature type="transmembrane region" description="Helical" evidence="19">
    <location>
        <begin position="185"/>
        <end position="207"/>
    </location>
</feature>
<evidence type="ECO:0000313" key="20">
    <source>
        <dbReference type="EMBL" id="KAG0262904.1"/>
    </source>
</evidence>
<evidence type="ECO:0000256" key="13">
    <source>
        <dbReference type="ARBA" id="ARBA00023136"/>
    </source>
</evidence>
<evidence type="ECO:0000256" key="7">
    <source>
        <dbReference type="ARBA" id="ARBA00022679"/>
    </source>
</evidence>
<gene>
    <name evidence="20" type="primary">PIS1</name>
    <name evidence="20" type="ORF">DFQ27_002062</name>
</gene>
<dbReference type="GO" id="GO:0003881">
    <property type="term" value="F:CDP-diacylglycerol-inositol 3-phosphatidyltransferase activity"/>
    <property type="evidence" value="ECO:0007669"/>
    <property type="project" value="UniProtKB-UniRule"/>
</dbReference>
<evidence type="ECO:0000256" key="17">
    <source>
        <dbReference type="PIRNR" id="PIRNR000848"/>
    </source>
</evidence>
<keyword evidence="15" id="KW-0464">Manganese</keyword>
<keyword evidence="11 19" id="KW-1133">Transmembrane helix</keyword>
<evidence type="ECO:0000256" key="9">
    <source>
        <dbReference type="ARBA" id="ARBA00022723"/>
    </source>
</evidence>
<dbReference type="GO" id="GO:0005794">
    <property type="term" value="C:Golgi apparatus"/>
    <property type="evidence" value="ECO:0007669"/>
    <property type="project" value="TreeGrafter"/>
</dbReference>
<keyword evidence="14 17" id="KW-0594">Phospholipid biosynthesis</keyword>
<dbReference type="AlphaFoldDB" id="A0A9P6U6P9"/>
<dbReference type="PANTHER" id="PTHR15362">
    <property type="entry name" value="PHOSPHATIDYLINOSITOL SYNTHASE"/>
    <property type="match status" value="1"/>
</dbReference>
<evidence type="ECO:0000256" key="12">
    <source>
        <dbReference type="ARBA" id="ARBA00023098"/>
    </source>
</evidence>
<comment type="subcellular location">
    <subcellularLocation>
        <location evidence="3">Membrane</location>
        <topology evidence="3">Multi-pass membrane protein</topology>
    </subcellularLocation>
</comment>
<evidence type="ECO:0000256" key="16">
    <source>
        <dbReference type="ARBA" id="ARBA00023264"/>
    </source>
</evidence>
<dbReference type="InterPro" id="IPR048254">
    <property type="entry name" value="CDP_ALCOHOL_P_TRANSF_CS"/>
</dbReference>
<keyword evidence="10" id="KW-0460">Magnesium</keyword>
<keyword evidence="13 17" id="KW-0472">Membrane</keyword>
<feature type="transmembrane region" description="Helical" evidence="19">
    <location>
        <begin position="26"/>
        <end position="49"/>
    </location>
</feature>
<dbReference type="Pfam" id="PF01066">
    <property type="entry name" value="CDP-OH_P_transf"/>
    <property type="match status" value="1"/>
</dbReference>
<dbReference type="PROSITE" id="PS00379">
    <property type="entry name" value="CDP_ALCOHOL_P_TRANSF"/>
    <property type="match status" value="1"/>
</dbReference>
<organism evidence="20 21">
    <name type="scientific">Actinomortierella ambigua</name>
    <dbReference type="NCBI Taxonomy" id="1343610"/>
    <lineage>
        <taxon>Eukaryota</taxon>
        <taxon>Fungi</taxon>
        <taxon>Fungi incertae sedis</taxon>
        <taxon>Mucoromycota</taxon>
        <taxon>Mortierellomycotina</taxon>
        <taxon>Mortierellomycetes</taxon>
        <taxon>Mortierellales</taxon>
        <taxon>Mortierellaceae</taxon>
        <taxon>Actinomortierella</taxon>
    </lineage>
</organism>
<accession>A0A9P6U6P9</accession>
<evidence type="ECO:0000313" key="21">
    <source>
        <dbReference type="Proteomes" id="UP000807716"/>
    </source>
</evidence>
<evidence type="ECO:0000256" key="3">
    <source>
        <dbReference type="ARBA" id="ARBA00004141"/>
    </source>
</evidence>
<dbReference type="EC" id="2.7.8.11" evidence="5 17"/>
<evidence type="ECO:0000256" key="10">
    <source>
        <dbReference type="ARBA" id="ARBA00022842"/>
    </source>
</evidence>
<comment type="cofactor">
    <cofactor evidence="2">
        <name>Mg(2+)</name>
        <dbReference type="ChEBI" id="CHEBI:18420"/>
    </cofactor>
</comment>
<keyword evidence="21" id="KW-1185">Reference proteome</keyword>
<evidence type="ECO:0000256" key="5">
    <source>
        <dbReference type="ARBA" id="ARBA00013212"/>
    </source>
</evidence>
<dbReference type="PANTHER" id="PTHR15362:SF4">
    <property type="entry name" value="CDP-DIACYLGLYCEROL--INOSITOL 3-PHOSPHATIDYLTRANSFERASE"/>
    <property type="match status" value="1"/>
</dbReference>
<evidence type="ECO:0000256" key="14">
    <source>
        <dbReference type="ARBA" id="ARBA00023209"/>
    </source>
</evidence>
<keyword evidence="7 17" id="KW-0808">Transferase</keyword>
<evidence type="ECO:0000256" key="8">
    <source>
        <dbReference type="ARBA" id="ARBA00022692"/>
    </source>
</evidence>
<reference evidence="20" key="1">
    <citation type="journal article" date="2020" name="Fungal Divers.">
        <title>Resolving the Mortierellaceae phylogeny through synthesis of multi-gene phylogenetics and phylogenomics.</title>
        <authorList>
            <person name="Vandepol N."/>
            <person name="Liber J."/>
            <person name="Desiro A."/>
            <person name="Na H."/>
            <person name="Kennedy M."/>
            <person name="Barry K."/>
            <person name="Grigoriev I.V."/>
            <person name="Miller A.N."/>
            <person name="O'Donnell K."/>
            <person name="Stajich J.E."/>
            <person name="Bonito G."/>
        </authorList>
    </citation>
    <scope>NUCLEOTIDE SEQUENCE</scope>
    <source>
        <strain evidence="20">BC1065</strain>
    </source>
</reference>
<protein>
    <recommendedName>
        <fullName evidence="5 17">CDP-diacylglycerol--inositol 3-phosphatidyltransferase</fullName>
        <ecNumber evidence="5 17">2.7.8.11</ecNumber>
    </recommendedName>
</protein>
<evidence type="ECO:0000256" key="11">
    <source>
        <dbReference type="ARBA" id="ARBA00022989"/>
    </source>
</evidence>
<dbReference type="InterPro" id="IPR014387">
    <property type="entry name" value="CDP_diag_ino_3_P_euk"/>
</dbReference>
<keyword evidence="9" id="KW-0479">Metal-binding</keyword>
<proteinExistence type="inferred from homology"/>
<dbReference type="InterPro" id="IPR000462">
    <property type="entry name" value="CDP-OH_P_trans"/>
</dbReference>
<sequence length="234" mass="26426">MPTNNTKESTKASTALKGHLTEEENVFFFIPNLIGYARVILAIVSLYFMRQHPNICMVLYSLSCLLDAADGVAARRFNQCSKFGAVLDMVTDRCTTACLLCYLAIAYQDWAIVFQLLIALDLSSHYMHMYSSLQSGATSHKKISETSNWFLRQYYSNNLVLFSVCFANELFFVLMYLWSFNPSPLHPYIFWALAALTGPVCAGKQVISVIQMISASKNLAHIDTEERKLLKKAN</sequence>
<keyword evidence="12 17" id="KW-0443">Lipid metabolism</keyword>
<feature type="transmembrane region" description="Helical" evidence="19">
    <location>
        <begin position="159"/>
        <end position="179"/>
    </location>
</feature>
<comment type="similarity">
    <text evidence="4 17 18">Belongs to the CDP-alcohol phosphatidyltransferase class-I family.</text>
</comment>
<evidence type="ECO:0000256" key="1">
    <source>
        <dbReference type="ARBA" id="ARBA00001936"/>
    </source>
</evidence>
<evidence type="ECO:0000256" key="18">
    <source>
        <dbReference type="RuleBase" id="RU003750"/>
    </source>
</evidence>
<dbReference type="PIRSF" id="PIRSF000848">
    <property type="entry name" value="CDP_diag_ino_3_P"/>
    <property type="match status" value="1"/>
</dbReference>
<evidence type="ECO:0000256" key="4">
    <source>
        <dbReference type="ARBA" id="ARBA00010441"/>
    </source>
</evidence>
<dbReference type="GO" id="GO:0046872">
    <property type="term" value="F:metal ion binding"/>
    <property type="evidence" value="ECO:0007669"/>
    <property type="project" value="UniProtKB-KW"/>
</dbReference>
<evidence type="ECO:0000256" key="2">
    <source>
        <dbReference type="ARBA" id="ARBA00001946"/>
    </source>
</evidence>
<comment type="cofactor">
    <cofactor evidence="1">
        <name>Mn(2+)</name>
        <dbReference type="ChEBI" id="CHEBI:29035"/>
    </cofactor>
</comment>
<keyword evidence="6 17" id="KW-0444">Lipid biosynthesis</keyword>
<dbReference type="GO" id="GO:0016020">
    <property type="term" value="C:membrane"/>
    <property type="evidence" value="ECO:0007669"/>
    <property type="project" value="UniProtKB-SubCell"/>
</dbReference>
<comment type="caution">
    <text evidence="20">The sequence shown here is derived from an EMBL/GenBank/DDBJ whole genome shotgun (WGS) entry which is preliminary data.</text>
</comment>
<dbReference type="GO" id="GO:0006661">
    <property type="term" value="P:phosphatidylinositol biosynthetic process"/>
    <property type="evidence" value="ECO:0007669"/>
    <property type="project" value="TreeGrafter"/>
</dbReference>
<dbReference type="InterPro" id="IPR043130">
    <property type="entry name" value="CDP-OH_PTrfase_TM_dom"/>
</dbReference>
<keyword evidence="8 19" id="KW-0812">Transmembrane</keyword>
<dbReference type="EMBL" id="JAAAJB010000174">
    <property type="protein sequence ID" value="KAG0262904.1"/>
    <property type="molecule type" value="Genomic_DNA"/>
</dbReference>
<evidence type="ECO:0000256" key="19">
    <source>
        <dbReference type="SAM" id="Phobius"/>
    </source>
</evidence>
<name>A0A9P6U6P9_9FUNG</name>
<evidence type="ECO:0000256" key="6">
    <source>
        <dbReference type="ARBA" id="ARBA00022516"/>
    </source>
</evidence>
<dbReference type="Gene3D" id="1.20.120.1760">
    <property type="match status" value="1"/>
</dbReference>
<evidence type="ECO:0000256" key="15">
    <source>
        <dbReference type="ARBA" id="ARBA00023211"/>
    </source>
</evidence>
<dbReference type="Proteomes" id="UP000807716">
    <property type="component" value="Unassembled WGS sequence"/>
</dbReference>
<keyword evidence="16 17" id="KW-1208">Phospholipid metabolism</keyword>
<dbReference type="FunFam" id="1.20.120.1760:FF:000003">
    <property type="entry name" value="CDP-diacylglycerol--inositol 3-phosphatidyltransferase"/>
    <property type="match status" value="1"/>
</dbReference>
<comment type="catalytic activity">
    <reaction evidence="17">
        <text>a CDP-1,2-diacyl-sn-glycerol + myo-inositol = a 1,2-diacyl-sn-glycero-3-phospho-(1D-myo-inositol) + CMP + H(+)</text>
        <dbReference type="Rhea" id="RHEA:11580"/>
        <dbReference type="ChEBI" id="CHEBI:15378"/>
        <dbReference type="ChEBI" id="CHEBI:17268"/>
        <dbReference type="ChEBI" id="CHEBI:57880"/>
        <dbReference type="ChEBI" id="CHEBI:58332"/>
        <dbReference type="ChEBI" id="CHEBI:60377"/>
        <dbReference type="EC" id="2.7.8.11"/>
    </reaction>
</comment>